<protein>
    <recommendedName>
        <fullName evidence="3">Neprosin PEP catalytic domain-containing protein</fullName>
    </recommendedName>
</protein>
<dbReference type="InterPro" id="IPR053168">
    <property type="entry name" value="Glutamic_endopeptidase"/>
</dbReference>
<reference evidence="4 5" key="1">
    <citation type="journal article" date="2008" name="Science">
        <title>The Physcomitrella genome reveals evolutionary insights into the conquest of land by plants.</title>
        <authorList>
            <person name="Rensing S."/>
            <person name="Lang D."/>
            <person name="Zimmer A."/>
            <person name="Terry A."/>
            <person name="Salamov A."/>
            <person name="Shapiro H."/>
            <person name="Nishiyama T."/>
            <person name="Perroud P.-F."/>
            <person name="Lindquist E."/>
            <person name="Kamisugi Y."/>
            <person name="Tanahashi T."/>
            <person name="Sakakibara K."/>
            <person name="Fujita T."/>
            <person name="Oishi K."/>
            <person name="Shin-I T."/>
            <person name="Kuroki Y."/>
            <person name="Toyoda A."/>
            <person name="Suzuki Y."/>
            <person name="Hashimoto A."/>
            <person name="Yamaguchi K."/>
            <person name="Sugano A."/>
            <person name="Kohara Y."/>
            <person name="Fujiyama A."/>
            <person name="Anterola A."/>
            <person name="Aoki S."/>
            <person name="Ashton N."/>
            <person name="Barbazuk W.B."/>
            <person name="Barker E."/>
            <person name="Bennetzen J."/>
            <person name="Bezanilla M."/>
            <person name="Blankenship R."/>
            <person name="Cho S.H."/>
            <person name="Dutcher S."/>
            <person name="Estelle M."/>
            <person name="Fawcett J.A."/>
            <person name="Gundlach H."/>
            <person name="Hanada K."/>
            <person name="Heyl A."/>
            <person name="Hicks K.A."/>
            <person name="Hugh J."/>
            <person name="Lohr M."/>
            <person name="Mayer K."/>
            <person name="Melkozernov A."/>
            <person name="Murata T."/>
            <person name="Nelson D."/>
            <person name="Pils B."/>
            <person name="Prigge M."/>
            <person name="Reiss B."/>
            <person name="Renner T."/>
            <person name="Rombauts S."/>
            <person name="Rushton P."/>
            <person name="Sanderfoot A."/>
            <person name="Schween G."/>
            <person name="Shiu S.-H."/>
            <person name="Stueber K."/>
            <person name="Theodoulou F.L."/>
            <person name="Tu H."/>
            <person name="Van de Peer Y."/>
            <person name="Verrier P.J."/>
            <person name="Waters E."/>
            <person name="Wood A."/>
            <person name="Yang L."/>
            <person name="Cove D."/>
            <person name="Cuming A."/>
            <person name="Hasebe M."/>
            <person name="Lucas S."/>
            <person name="Mishler D.B."/>
            <person name="Reski R."/>
            <person name="Grigoriev I."/>
            <person name="Quatrano R.S."/>
            <person name="Boore J.L."/>
        </authorList>
    </citation>
    <scope>NUCLEOTIDE SEQUENCE [LARGE SCALE GENOMIC DNA]</scope>
    <source>
        <strain evidence="4 5">cv. Gransden 2004</strain>
    </source>
</reference>
<evidence type="ECO:0000256" key="1">
    <source>
        <dbReference type="SAM" id="MobiDB-lite"/>
    </source>
</evidence>
<name>A0A7I4BN97_PHYPA</name>
<dbReference type="AlphaFoldDB" id="A0A7I4BN97"/>
<dbReference type="Proteomes" id="UP000006727">
    <property type="component" value="Chromosome 1"/>
</dbReference>
<evidence type="ECO:0000313" key="5">
    <source>
        <dbReference type="Proteomes" id="UP000006727"/>
    </source>
</evidence>
<sequence>MASLNESPSLPRSWRCCVALLLSLSLLMVGSTQASMEITNSSTTNETPGAGGQYRQAHARSFDSILPGQIAAHHPALKDHIITRRPSVLPNSHPSLSARSHPQLFAREHGGCPDGYIPVQRKDPNRPSLRKERPPQAPGLAPTDGPVHEYAVTMPVSNGAYSGSAVVLSVNVPTVANTSELILSQLWIIDGSYDDKSVCTIEVGWLTFKCSTTPLVWWLFLYGVAIGCWPAALYPSTYLQGTANFLDWGGETVMGSGEFPAAGFPLSAYQRNITYGDVVSGVTNMDANVTYLTGLIFRTDPNCYDKAIQLSYYVNWGTYFFFGGPGGNNASCKGTP</sequence>
<proteinExistence type="predicted"/>
<feature type="domain" description="Neprosin PEP catalytic" evidence="3">
    <location>
        <begin position="142"/>
        <end position="336"/>
    </location>
</feature>
<keyword evidence="2" id="KW-0732">Signal</keyword>
<dbReference type="Gramene" id="Pp3c1_15430V3.2">
    <property type="protein sequence ID" value="Pp3c1_15430V3.2"/>
    <property type="gene ID" value="Pp3c1_15430"/>
</dbReference>
<feature type="region of interest" description="Disordered" evidence="1">
    <location>
        <begin position="112"/>
        <end position="144"/>
    </location>
</feature>
<dbReference type="PANTHER" id="PTHR31589">
    <property type="entry name" value="PROTEIN, PUTATIVE (DUF239)-RELATED-RELATED"/>
    <property type="match status" value="1"/>
</dbReference>
<dbReference type="EnsemblPlants" id="Pp3c1_15430V3.2">
    <property type="protein sequence ID" value="Pp3c1_15430V3.2"/>
    <property type="gene ID" value="Pp3c1_15430"/>
</dbReference>
<evidence type="ECO:0000259" key="3">
    <source>
        <dbReference type="PROSITE" id="PS52045"/>
    </source>
</evidence>
<reference evidence="4 5" key="2">
    <citation type="journal article" date="2018" name="Plant J.">
        <title>The Physcomitrella patens chromosome-scale assembly reveals moss genome structure and evolution.</title>
        <authorList>
            <person name="Lang D."/>
            <person name="Ullrich K.K."/>
            <person name="Murat F."/>
            <person name="Fuchs J."/>
            <person name="Jenkins J."/>
            <person name="Haas F.B."/>
            <person name="Piednoel M."/>
            <person name="Gundlach H."/>
            <person name="Van Bel M."/>
            <person name="Meyberg R."/>
            <person name="Vives C."/>
            <person name="Morata J."/>
            <person name="Symeonidi A."/>
            <person name="Hiss M."/>
            <person name="Muchero W."/>
            <person name="Kamisugi Y."/>
            <person name="Saleh O."/>
            <person name="Blanc G."/>
            <person name="Decker E.L."/>
            <person name="van Gessel N."/>
            <person name="Grimwood J."/>
            <person name="Hayes R.D."/>
            <person name="Graham S.W."/>
            <person name="Gunter L.E."/>
            <person name="McDaniel S.F."/>
            <person name="Hoernstein S.N.W."/>
            <person name="Larsson A."/>
            <person name="Li F.W."/>
            <person name="Perroud P.F."/>
            <person name="Phillips J."/>
            <person name="Ranjan P."/>
            <person name="Rokshar D.S."/>
            <person name="Rothfels C.J."/>
            <person name="Schneider L."/>
            <person name="Shu S."/>
            <person name="Stevenson D.W."/>
            <person name="Thummler F."/>
            <person name="Tillich M."/>
            <person name="Villarreal Aguilar J.C."/>
            <person name="Widiez T."/>
            <person name="Wong G.K."/>
            <person name="Wymore A."/>
            <person name="Zhang Y."/>
            <person name="Zimmer A.D."/>
            <person name="Quatrano R.S."/>
            <person name="Mayer K.F.X."/>
            <person name="Goodstein D."/>
            <person name="Casacuberta J.M."/>
            <person name="Vandepoele K."/>
            <person name="Reski R."/>
            <person name="Cuming A.C."/>
            <person name="Tuskan G.A."/>
            <person name="Maumus F."/>
            <person name="Salse J."/>
            <person name="Schmutz J."/>
            <person name="Rensing S.A."/>
        </authorList>
    </citation>
    <scope>NUCLEOTIDE SEQUENCE [LARGE SCALE GENOMIC DNA]</scope>
    <source>
        <strain evidence="4 5">cv. Gransden 2004</strain>
    </source>
</reference>
<reference evidence="4" key="3">
    <citation type="submission" date="2020-12" db="UniProtKB">
        <authorList>
            <consortium name="EnsemblPlants"/>
        </authorList>
    </citation>
    <scope>IDENTIFICATION</scope>
</reference>
<feature type="signal peptide" evidence="2">
    <location>
        <begin position="1"/>
        <end position="34"/>
    </location>
</feature>
<dbReference type="Pfam" id="PF03080">
    <property type="entry name" value="Neprosin"/>
    <property type="match status" value="1"/>
</dbReference>
<dbReference type="InterPro" id="IPR004314">
    <property type="entry name" value="Neprosin"/>
</dbReference>
<organism evidence="4 5">
    <name type="scientific">Physcomitrium patens</name>
    <name type="common">Spreading-leaved earth moss</name>
    <name type="synonym">Physcomitrella patens</name>
    <dbReference type="NCBI Taxonomy" id="3218"/>
    <lineage>
        <taxon>Eukaryota</taxon>
        <taxon>Viridiplantae</taxon>
        <taxon>Streptophyta</taxon>
        <taxon>Embryophyta</taxon>
        <taxon>Bryophyta</taxon>
        <taxon>Bryophytina</taxon>
        <taxon>Bryopsida</taxon>
        <taxon>Funariidae</taxon>
        <taxon>Funariales</taxon>
        <taxon>Funariaceae</taxon>
        <taxon>Physcomitrium</taxon>
    </lineage>
</organism>
<keyword evidence="5" id="KW-1185">Reference proteome</keyword>
<dbReference type="PANTHER" id="PTHR31589:SF223">
    <property type="entry name" value="PROTEIN, PUTATIVE (DUF239)-RELATED"/>
    <property type="match status" value="1"/>
</dbReference>
<evidence type="ECO:0000313" key="4">
    <source>
        <dbReference type="EnsemblPlants" id="Pp3c1_15430V3.2"/>
    </source>
</evidence>
<feature type="chain" id="PRO_5029769800" description="Neprosin PEP catalytic domain-containing protein" evidence="2">
    <location>
        <begin position="35"/>
        <end position="336"/>
    </location>
</feature>
<feature type="compositionally biased region" description="Basic and acidic residues" evidence="1">
    <location>
        <begin position="120"/>
        <end position="134"/>
    </location>
</feature>
<accession>A0A7I4BN97</accession>
<dbReference type="PROSITE" id="PS52045">
    <property type="entry name" value="NEPROSIN_PEP_CD"/>
    <property type="match status" value="1"/>
</dbReference>
<evidence type="ECO:0000256" key="2">
    <source>
        <dbReference type="SAM" id="SignalP"/>
    </source>
</evidence>
<dbReference type="EMBL" id="ABEU02000001">
    <property type="status" value="NOT_ANNOTATED_CDS"/>
    <property type="molecule type" value="Genomic_DNA"/>
</dbReference>